<protein>
    <recommendedName>
        <fullName evidence="2">HTH deoR-type domain-containing protein</fullName>
    </recommendedName>
</protein>
<dbReference type="AlphaFoldDB" id="X1PHM9"/>
<proteinExistence type="predicted"/>
<gene>
    <name evidence="1" type="ORF">S06H3_56803</name>
</gene>
<evidence type="ECO:0008006" key="2">
    <source>
        <dbReference type="Google" id="ProtNLM"/>
    </source>
</evidence>
<dbReference type="EMBL" id="BARV01036578">
    <property type="protein sequence ID" value="GAI55363.1"/>
    <property type="molecule type" value="Genomic_DNA"/>
</dbReference>
<sequence length="37" mass="4029">LNGVIKKTASRDLGVLTDKRILEKVGSTGKGTHYIMK</sequence>
<comment type="caution">
    <text evidence="1">The sequence shown here is derived from an EMBL/GenBank/DDBJ whole genome shotgun (WGS) entry which is preliminary data.</text>
</comment>
<evidence type="ECO:0000313" key="1">
    <source>
        <dbReference type="EMBL" id="GAI55363.1"/>
    </source>
</evidence>
<name>X1PHM9_9ZZZZ</name>
<feature type="non-terminal residue" evidence="1">
    <location>
        <position position="1"/>
    </location>
</feature>
<accession>X1PHM9</accession>
<reference evidence="1" key="1">
    <citation type="journal article" date="2014" name="Front. Microbiol.">
        <title>High frequency of phylogenetically diverse reductive dehalogenase-homologous genes in deep subseafloor sedimentary metagenomes.</title>
        <authorList>
            <person name="Kawai M."/>
            <person name="Futagami T."/>
            <person name="Toyoda A."/>
            <person name="Takaki Y."/>
            <person name="Nishi S."/>
            <person name="Hori S."/>
            <person name="Arai W."/>
            <person name="Tsubouchi T."/>
            <person name="Morono Y."/>
            <person name="Uchiyama I."/>
            <person name="Ito T."/>
            <person name="Fujiyama A."/>
            <person name="Inagaki F."/>
            <person name="Takami H."/>
        </authorList>
    </citation>
    <scope>NUCLEOTIDE SEQUENCE</scope>
    <source>
        <strain evidence="1">Expedition CK06-06</strain>
    </source>
</reference>
<organism evidence="1">
    <name type="scientific">marine sediment metagenome</name>
    <dbReference type="NCBI Taxonomy" id="412755"/>
    <lineage>
        <taxon>unclassified sequences</taxon>
        <taxon>metagenomes</taxon>
        <taxon>ecological metagenomes</taxon>
    </lineage>
</organism>